<dbReference type="RefSeq" id="WP_072675574.1">
    <property type="nucleotide sequence ID" value="NZ_MUYH01000003.1"/>
</dbReference>
<dbReference type="Gene3D" id="3.30.70.1230">
    <property type="entry name" value="Nucleotide cyclase"/>
    <property type="match status" value="1"/>
</dbReference>
<dbReference type="InterPro" id="IPR007890">
    <property type="entry name" value="CHASE2"/>
</dbReference>
<proteinExistence type="predicted"/>
<dbReference type="PROSITE" id="PS50125">
    <property type="entry name" value="GUANYLATE_CYCLASE_2"/>
    <property type="match status" value="1"/>
</dbReference>
<dbReference type="InterPro" id="IPR001054">
    <property type="entry name" value="A/G_cyclase"/>
</dbReference>
<dbReference type="SMART" id="SM00044">
    <property type="entry name" value="CYCc"/>
    <property type="match status" value="1"/>
</dbReference>
<accession>A0A1M7T169</accession>
<dbReference type="PANTHER" id="PTHR43081">
    <property type="entry name" value="ADENYLATE CYCLASE, TERMINAL-DIFFERENTIATION SPECIFIC-RELATED"/>
    <property type="match status" value="1"/>
</dbReference>
<dbReference type="EMBL" id="FRDF01000018">
    <property type="protein sequence ID" value="SHN64510.1"/>
    <property type="molecule type" value="Genomic_DNA"/>
</dbReference>
<dbReference type="STRING" id="198312.SAMN02745193_02738"/>
<keyword evidence="1" id="KW-1133">Transmembrane helix</keyword>
<dbReference type="Pfam" id="PF05226">
    <property type="entry name" value="CHASE2"/>
    <property type="match status" value="1"/>
</dbReference>
<dbReference type="Proteomes" id="UP000184391">
    <property type="component" value="Unassembled WGS sequence"/>
</dbReference>
<keyword evidence="4" id="KW-1185">Reference proteome</keyword>
<dbReference type="InterPro" id="IPR029787">
    <property type="entry name" value="Nucleotide_cyclase"/>
</dbReference>
<dbReference type="AlphaFoldDB" id="A0A1M7T169"/>
<evidence type="ECO:0000313" key="3">
    <source>
        <dbReference type="EMBL" id="SHN64510.1"/>
    </source>
</evidence>
<dbReference type="InterPro" id="IPR050697">
    <property type="entry name" value="Adenylyl/Guanylyl_Cyclase_3/4"/>
</dbReference>
<name>A0A1M7T169_9SPHN</name>
<sequence>MKLFPSLSALWMNGPTRSGVWITVVAALSALLAIVSVQLFAPLQNLEKKLADIRVAALAVPQSPSDQIIVIALDEETVSQFAYRSPIDREFIANLITRIDTAGAKAIGVDVLIDQASDSAKDDQLYSAIRAARTPLHFSFTSDSAFVTEPQLDYMRSFIPADMRMESRLLSDPFDGLVRRINPGGFVADGKIIYDDDHPPSFAAVMASYLDAPLPRRTREIAWRPLPSDGAEPIPVISANYVSYLPPEMFAGKVVLIGAVLSMTDRHPTPLSIIDDGDRGLMPGVLIQAHAIDSLVSGAPEPVSPPLLTLLLVAAFTALGVLISQLRKGLLFNVALSLISLAGYWVIAIAGYGYGIGMLPILMPSIAMLLSVWMMDLVIGRGERMQRQFIQSTFSRYVSPAVVDRIAADPNAAAISGEKRLATFLFTDVADFTTMSELLTPEDLSDVLNSYLDGACEIILRQGGTIDKFIGDAIMAIFNAPLDQPDHAAAAVRSALELDAYAERYREECNARGIPIGVTRIGVHAGPAVVGNFGSSQRMDFTALGDTVNTAARTEGINKYFGTRICCTQSVVDQAPNQAFRTIGHFALKGKAEYTTLYTPLPAEHDEDAEEAYREAFALLEQHDESARPRFAELHQKYPDDPLISYHHQRLKDGEVSARIKMGAK</sequence>
<gene>
    <name evidence="3" type="ORF">SAMN02745193_02738</name>
</gene>
<feature type="transmembrane region" description="Helical" evidence="1">
    <location>
        <begin position="20"/>
        <end position="41"/>
    </location>
</feature>
<dbReference type="OrthoDB" id="9789782at2"/>
<dbReference type="SUPFAM" id="SSF55073">
    <property type="entry name" value="Nucleotide cyclase"/>
    <property type="match status" value="1"/>
</dbReference>
<dbReference type="PANTHER" id="PTHR43081:SF1">
    <property type="entry name" value="ADENYLATE CYCLASE, TERMINAL-DIFFERENTIATION SPECIFIC"/>
    <property type="match status" value="1"/>
</dbReference>
<reference evidence="4" key="1">
    <citation type="submission" date="2016-12" db="EMBL/GenBank/DDBJ databases">
        <authorList>
            <person name="Varghese N."/>
            <person name="Submissions S."/>
        </authorList>
    </citation>
    <scope>NUCLEOTIDE SEQUENCE [LARGE SCALE GENOMIC DNA]</scope>
    <source>
        <strain evidence="4">DSM 11032</strain>
    </source>
</reference>
<feature type="transmembrane region" description="Helical" evidence="1">
    <location>
        <begin position="361"/>
        <end position="379"/>
    </location>
</feature>
<evidence type="ECO:0000259" key="2">
    <source>
        <dbReference type="PROSITE" id="PS50125"/>
    </source>
</evidence>
<dbReference type="GO" id="GO:0035556">
    <property type="term" value="P:intracellular signal transduction"/>
    <property type="evidence" value="ECO:0007669"/>
    <property type="project" value="InterPro"/>
</dbReference>
<keyword evidence="1" id="KW-0472">Membrane</keyword>
<feature type="transmembrane region" description="Helical" evidence="1">
    <location>
        <begin position="303"/>
        <end position="323"/>
    </location>
</feature>
<evidence type="ECO:0000256" key="1">
    <source>
        <dbReference type="SAM" id="Phobius"/>
    </source>
</evidence>
<dbReference type="GO" id="GO:0004016">
    <property type="term" value="F:adenylate cyclase activity"/>
    <property type="evidence" value="ECO:0007669"/>
    <property type="project" value="UniProtKB-ARBA"/>
</dbReference>
<dbReference type="Pfam" id="PF00211">
    <property type="entry name" value="Guanylate_cyc"/>
    <property type="match status" value="1"/>
</dbReference>
<evidence type="ECO:0000313" key="4">
    <source>
        <dbReference type="Proteomes" id="UP000184391"/>
    </source>
</evidence>
<keyword evidence="1" id="KW-0812">Transmembrane</keyword>
<organism evidence="3 4">
    <name type="scientific">Erythrobacter sanguineus</name>
    <dbReference type="NCBI Taxonomy" id="198312"/>
    <lineage>
        <taxon>Bacteria</taxon>
        <taxon>Pseudomonadati</taxon>
        <taxon>Pseudomonadota</taxon>
        <taxon>Alphaproteobacteria</taxon>
        <taxon>Sphingomonadales</taxon>
        <taxon>Erythrobacteraceae</taxon>
        <taxon>Erythrobacter/Porphyrobacter group</taxon>
        <taxon>Erythrobacter</taxon>
    </lineage>
</organism>
<feature type="transmembrane region" description="Helical" evidence="1">
    <location>
        <begin position="330"/>
        <end position="355"/>
    </location>
</feature>
<dbReference type="SMART" id="SM01080">
    <property type="entry name" value="CHASE2"/>
    <property type="match status" value="1"/>
</dbReference>
<protein>
    <submittedName>
        <fullName evidence="3">Adenylate cyclase, class 3</fullName>
    </submittedName>
</protein>
<dbReference type="GO" id="GO:0009190">
    <property type="term" value="P:cyclic nucleotide biosynthetic process"/>
    <property type="evidence" value="ECO:0007669"/>
    <property type="project" value="InterPro"/>
</dbReference>
<dbReference type="CDD" id="cd07302">
    <property type="entry name" value="CHD"/>
    <property type="match status" value="1"/>
</dbReference>
<feature type="domain" description="Guanylate cyclase" evidence="2">
    <location>
        <begin position="423"/>
        <end position="555"/>
    </location>
</feature>